<evidence type="ECO:0000259" key="1">
    <source>
        <dbReference type="Pfam" id="PF02464"/>
    </source>
</evidence>
<dbReference type="AlphaFoldDB" id="A0A1W1EHB7"/>
<evidence type="ECO:0000313" key="2">
    <source>
        <dbReference type="EMBL" id="SHO80268.1"/>
    </source>
</evidence>
<proteinExistence type="predicted"/>
<gene>
    <name evidence="2" type="ORF">MNB_SV-15-361</name>
</gene>
<dbReference type="InterPro" id="IPR036653">
    <property type="entry name" value="CinA-like_C"/>
</dbReference>
<protein>
    <submittedName>
        <fullName evidence="2">Hypothetical domain / C-terminal domain of CinA type S</fullName>
    </submittedName>
</protein>
<accession>A0A1W1EHB7</accession>
<dbReference type="EMBL" id="FRYL01000002">
    <property type="protein sequence ID" value="SHO80268.1"/>
    <property type="molecule type" value="Genomic_DNA"/>
</dbReference>
<dbReference type="Gene3D" id="3.90.950.20">
    <property type="entry name" value="CinA-like"/>
    <property type="match status" value="1"/>
</dbReference>
<dbReference type="Pfam" id="PF02464">
    <property type="entry name" value="CinA"/>
    <property type="match status" value="1"/>
</dbReference>
<dbReference type="NCBIfam" id="TIGR00199">
    <property type="entry name" value="PncC_domain"/>
    <property type="match status" value="1"/>
</dbReference>
<organism evidence="2">
    <name type="scientific">hydrothermal vent metagenome</name>
    <dbReference type="NCBI Taxonomy" id="652676"/>
    <lineage>
        <taxon>unclassified sequences</taxon>
        <taxon>metagenomes</taxon>
        <taxon>ecological metagenomes</taxon>
    </lineage>
</organism>
<dbReference type="InterPro" id="IPR008136">
    <property type="entry name" value="CinA_C"/>
</dbReference>
<dbReference type="SUPFAM" id="SSF142433">
    <property type="entry name" value="CinA-like"/>
    <property type="match status" value="1"/>
</dbReference>
<feature type="domain" description="CinA C-terminal" evidence="1">
    <location>
        <begin position="6"/>
        <end position="152"/>
    </location>
</feature>
<reference evidence="2" key="1">
    <citation type="submission" date="2016-10" db="EMBL/GenBank/DDBJ databases">
        <authorList>
            <person name="de Groot N.N."/>
        </authorList>
    </citation>
    <scope>NUCLEOTIDE SEQUENCE</scope>
</reference>
<sequence length="158" mass="17343">MQKVVEIIDRLKENRETISFAESCTGGLLASTFTAISGVSTVFNGSVVSYSNEIKHKWLKVDNKILENFGAVSSQCVEEMLKGIKSMSSSDYAIAISGIAGPTGGSELKPVGTVYIGVITPNDIKVERFLFDGDRENIQKEARDMAILMIYREIIEKI</sequence>
<name>A0A1W1EHB7_9ZZZZ</name>